<accession>A0A1R3HHJ8</accession>
<proteinExistence type="predicted"/>
<dbReference type="AlphaFoldDB" id="A0A1R3HHJ8"/>
<dbReference type="EMBL" id="AWWV01011948">
    <property type="protein sequence ID" value="OMO69831.1"/>
    <property type="molecule type" value="Genomic_DNA"/>
</dbReference>
<evidence type="ECO:0000313" key="1">
    <source>
        <dbReference type="EMBL" id="OMO69831.1"/>
    </source>
</evidence>
<sequence length="31" mass="3602">MVALTWSDGVTSNFEVNPEMEVKVEEFQWQA</sequence>
<dbReference type="Proteomes" id="UP000188268">
    <property type="component" value="Unassembled WGS sequence"/>
</dbReference>
<keyword evidence="2" id="KW-1185">Reference proteome</keyword>
<reference evidence="1 2" key="1">
    <citation type="submission" date="2013-09" db="EMBL/GenBank/DDBJ databases">
        <title>Corchorus capsularis genome sequencing.</title>
        <authorList>
            <person name="Alam M."/>
            <person name="Haque M.S."/>
            <person name="Islam M.S."/>
            <person name="Emdad E.M."/>
            <person name="Islam M.M."/>
            <person name="Ahmed B."/>
            <person name="Halim A."/>
            <person name="Hossen Q.M.M."/>
            <person name="Hossain M.Z."/>
            <person name="Ahmed R."/>
            <person name="Khan M.M."/>
            <person name="Islam R."/>
            <person name="Rashid M.M."/>
            <person name="Khan S.A."/>
            <person name="Rahman M.S."/>
            <person name="Alam M."/>
        </authorList>
    </citation>
    <scope>NUCLEOTIDE SEQUENCE [LARGE SCALE GENOMIC DNA]</scope>
    <source>
        <strain evidence="2">cv. CVL-1</strain>
        <tissue evidence="1">Whole seedling</tissue>
    </source>
</reference>
<comment type="caution">
    <text evidence="1">The sequence shown here is derived from an EMBL/GenBank/DDBJ whole genome shotgun (WGS) entry which is preliminary data.</text>
</comment>
<organism evidence="1 2">
    <name type="scientific">Corchorus capsularis</name>
    <name type="common">Jute</name>
    <dbReference type="NCBI Taxonomy" id="210143"/>
    <lineage>
        <taxon>Eukaryota</taxon>
        <taxon>Viridiplantae</taxon>
        <taxon>Streptophyta</taxon>
        <taxon>Embryophyta</taxon>
        <taxon>Tracheophyta</taxon>
        <taxon>Spermatophyta</taxon>
        <taxon>Magnoliopsida</taxon>
        <taxon>eudicotyledons</taxon>
        <taxon>Gunneridae</taxon>
        <taxon>Pentapetalae</taxon>
        <taxon>rosids</taxon>
        <taxon>malvids</taxon>
        <taxon>Malvales</taxon>
        <taxon>Malvaceae</taxon>
        <taxon>Grewioideae</taxon>
        <taxon>Apeibeae</taxon>
        <taxon>Corchorus</taxon>
    </lineage>
</organism>
<dbReference type="Gramene" id="OMO69831">
    <property type="protein sequence ID" value="OMO69831"/>
    <property type="gene ID" value="CCACVL1_19241"/>
</dbReference>
<name>A0A1R3HHJ8_COCAP</name>
<evidence type="ECO:0000313" key="2">
    <source>
        <dbReference type="Proteomes" id="UP000188268"/>
    </source>
</evidence>
<protein>
    <submittedName>
        <fullName evidence="1">Uncharacterized protein</fullName>
    </submittedName>
</protein>
<gene>
    <name evidence="1" type="ORF">CCACVL1_19241</name>
</gene>